<dbReference type="InterPro" id="IPR013762">
    <property type="entry name" value="Integrase-like_cat_sf"/>
</dbReference>
<keyword evidence="1" id="KW-0233">DNA recombination</keyword>
<dbReference type="InterPro" id="IPR002104">
    <property type="entry name" value="Integrase_catalytic"/>
</dbReference>
<dbReference type="AlphaFoldDB" id="A0A6J6UU85"/>
<dbReference type="InterPro" id="IPR011010">
    <property type="entry name" value="DNA_brk_join_enz"/>
</dbReference>
<reference evidence="3" key="1">
    <citation type="submission" date="2020-05" db="EMBL/GenBank/DDBJ databases">
        <authorList>
            <person name="Chiriac C."/>
            <person name="Salcher M."/>
            <person name="Ghai R."/>
            <person name="Kavagutti S V."/>
        </authorList>
    </citation>
    <scope>NUCLEOTIDE SEQUENCE</scope>
</reference>
<evidence type="ECO:0000256" key="1">
    <source>
        <dbReference type="ARBA" id="ARBA00023172"/>
    </source>
</evidence>
<accession>A0A6J6UU85</accession>
<dbReference type="GO" id="GO:0003677">
    <property type="term" value="F:DNA binding"/>
    <property type="evidence" value="ECO:0007669"/>
    <property type="project" value="InterPro"/>
</dbReference>
<protein>
    <submittedName>
        <fullName evidence="3">Unannotated protein</fullName>
    </submittedName>
</protein>
<dbReference type="EMBL" id="CAEZZH010000025">
    <property type="protein sequence ID" value="CAB4763350.1"/>
    <property type="molecule type" value="Genomic_DNA"/>
</dbReference>
<organism evidence="3">
    <name type="scientific">freshwater metagenome</name>
    <dbReference type="NCBI Taxonomy" id="449393"/>
    <lineage>
        <taxon>unclassified sequences</taxon>
        <taxon>metagenomes</taxon>
        <taxon>ecological metagenomes</taxon>
    </lineage>
</organism>
<gene>
    <name evidence="3" type="ORF">UFOPK2850_01309</name>
</gene>
<dbReference type="GO" id="GO:0015074">
    <property type="term" value="P:DNA integration"/>
    <property type="evidence" value="ECO:0007669"/>
    <property type="project" value="InterPro"/>
</dbReference>
<sequence length="158" mass="17677">MNVEAGTLAIERQVQRAKGKGLVLKEVKQKTVRTLKISQTTVQILHTYKRHQALNKAKWVEVNDLIFPNTVGKLGDEKSDRLAFKNLLKAAGVPDYRLSQLRKTAFTAMAGQTDLKTLMEFSGHTQVSTVIGNYVFATTESMKSAIEEMDKLRPISNL</sequence>
<evidence type="ECO:0000259" key="2">
    <source>
        <dbReference type="Pfam" id="PF00589"/>
    </source>
</evidence>
<evidence type="ECO:0000313" key="3">
    <source>
        <dbReference type="EMBL" id="CAB4763350.1"/>
    </source>
</evidence>
<dbReference type="SUPFAM" id="SSF56349">
    <property type="entry name" value="DNA breaking-rejoining enzymes"/>
    <property type="match status" value="1"/>
</dbReference>
<name>A0A6J6UU85_9ZZZZ</name>
<dbReference type="GO" id="GO:0006310">
    <property type="term" value="P:DNA recombination"/>
    <property type="evidence" value="ECO:0007669"/>
    <property type="project" value="UniProtKB-KW"/>
</dbReference>
<feature type="domain" description="Tyr recombinase" evidence="2">
    <location>
        <begin position="14"/>
        <end position="136"/>
    </location>
</feature>
<proteinExistence type="predicted"/>
<dbReference type="Gene3D" id="1.10.443.10">
    <property type="entry name" value="Intergrase catalytic core"/>
    <property type="match status" value="1"/>
</dbReference>
<dbReference type="Pfam" id="PF00589">
    <property type="entry name" value="Phage_integrase"/>
    <property type="match status" value="1"/>
</dbReference>